<dbReference type="GO" id="GO:0005829">
    <property type="term" value="C:cytosol"/>
    <property type="evidence" value="ECO:0007669"/>
    <property type="project" value="TreeGrafter"/>
</dbReference>
<dbReference type="PROSITE" id="PS00671">
    <property type="entry name" value="D_2_HYDROXYACID_DH_3"/>
    <property type="match status" value="1"/>
</dbReference>
<organism evidence="8 9">
    <name type="scientific">Leucocoprinus birnbaumii</name>
    <dbReference type="NCBI Taxonomy" id="56174"/>
    <lineage>
        <taxon>Eukaryota</taxon>
        <taxon>Fungi</taxon>
        <taxon>Dikarya</taxon>
        <taxon>Basidiomycota</taxon>
        <taxon>Agaricomycotina</taxon>
        <taxon>Agaricomycetes</taxon>
        <taxon>Agaricomycetidae</taxon>
        <taxon>Agaricales</taxon>
        <taxon>Agaricineae</taxon>
        <taxon>Agaricaceae</taxon>
        <taxon>Leucocoprinus</taxon>
    </lineage>
</organism>
<dbReference type="InterPro" id="IPR036600">
    <property type="entry name" value="PAH_sf"/>
</dbReference>
<keyword evidence="9" id="KW-1185">Reference proteome</keyword>
<dbReference type="PROSITE" id="PS51477">
    <property type="entry name" value="PAH"/>
    <property type="match status" value="2"/>
</dbReference>
<keyword evidence="2" id="KW-0560">Oxidoreductase</keyword>
<reference evidence="8" key="1">
    <citation type="submission" date="2022-07" db="EMBL/GenBank/DDBJ databases">
        <title>Genome Sequence of Leucocoprinus birnbaumii.</title>
        <authorList>
            <person name="Buettner E."/>
        </authorList>
    </citation>
    <scope>NUCLEOTIDE SEQUENCE</scope>
    <source>
        <strain evidence="8">VT141</strain>
    </source>
</reference>
<dbReference type="CDD" id="cd05301">
    <property type="entry name" value="GDH"/>
    <property type="match status" value="1"/>
</dbReference>
<comment type="caution">
    <text evidence="8">The sequence shown here is derived from an EMBL/GenBank/DDBJ whole genome shotgun (WGS) entry which is preliminary data.</text>
</comment>
<dbReference type="Gene3D" id="1.20.1160.11">
    <property type="entry name" value="Paired amphipathic helix"/>
    <property type="match status" value="2"/>
</dbReference>
<evidence type="ECO:0000313" key="9">
    <source>
        <dbReference type="Proteomes" id="UP001213000"/>
    </source>
</evidence>
<dbReference type="Gene3D" id="3.40.50.720">
    <property type="entry name" value="NAD(P)-binding Rossmann-like Domain"/>
    <property type="match status" value="2"/>
</dbReference>
<dbReference type="GO" id="GO:0016618">
    <property type="term" value="F:hydroxypyruvate reductase [NAD(P)H] activity"/>
    <property type="evidence" value="ECO:0007669"/>
    <property type="project" value="TreeGrafter"/>
</dbReference>
<dbReference type="EMBL" id="JANIEX010000932">
    <property type="protein sequence ID" value="KAJ3561955.1"/>
    <property type="molecule type" value="Genomic_DNA"/>
</dbReference>
<dbReference type="InterPro" id="IPR003822">
    <property type="entry name" value="PAH"/>
</dbReference>
<feature type="domain" description="D-isomer specific 2-hydroxyacid dehydrogenase NAD-binding" evidence="7">
    <location>
        <begin position="337"/>
        <end position="535"/>
    </location>
</feature>
<sequence>MSSGIPTFSDKALENLDKLSITDITDNPLPALSQTAVKIRDALDYIEAVKARFMEDEPEVYDEFLLLMNDFRNHGINTTGVINRIRQLFHEHPDLVTSFDKFLTPRYSAGATPVSEEDEVEDEESEGSGTASPGAAGSRAATPTQQDLHRIGSLSAKVDGEPTIAYIQRVKRQCDAETWDQFMAILARQYDDPESFDEEEMIRDVEELFEDHPELIPGTRPKIVITRYLGPEAAALISPVDSYEVVLWPEDRSCGREWILENVPGASALVVTVVDKVFPHEILRSLQTYGTPGDNLRVVSTMSVGYEHLDVQAIASRGIKIGYTPEVLTDAVADIAVMLALMASRNVRETMQIVDQGRWPNFNWAPFLFCGPQIGSSPVSPQRTVGFIGFGRISQATLARLIPFGITDCLYTGNPQNKPDMDRDESLRQKLGLRSLRRVNLDELAIESDAVFVLAPGGPSTYHVVNETFLKKMKKTSILVNAARGSLVDSDALAQALREKWIWGAGVDVVEGEPNVTQDHPLVKEPRCAVIPHIGSATTETRVGMATLAIENAIAVLTDNPMPKELLL</sequence>
<dbReference type="Pfam" id="PF02826">
    <property type="entry name" value="2-Hacid_dh_C"/>
    <property type="match status" value="1"/>
</dbReference>
<dbReference type="SUPFAM" id="SSF52283">
    <property type="entry name" value="Formate/glycerate dehydrogenase catalytic domain-like"/>
    <property type="match status" value="1"/>
</dbReference>
<protein>
    <recommendedName>
        <fullName evidence="10">Glyoxylate reductase</fullName>
    </recommendedName>
</protein>
<dbReference type="AlphaFoldDB" id="A0AAD5VK17"/>
<dbReference type="PANTHER" id="PTHR10996:SF277">
    <property type="entry name" value="GLYOXYLATE REDUCTASE_HYDROXYPYRUVATE REDUCTASE"/>
    <property type="match status" value="1"/>
</dbReference>
<feature type="domain" description="D-isomer specific 2-hydroxyacid dehydrogenase catalytic" evidence="6">
    <location>
        <begin position="224"/>
        <end position="564"/>
    </location>
</feature>
<gene>
    <name evidence="8" type="ORF">NP233_g9877</name>
</gene>
<proteinExistence type="predicted"/>
<accession>A0AAD5VK17</accession>
<dbReference type="InterPro" id="IPR006139">
    <property type="entry name" value="D-isomer_2_OHA_DH_cat_dom"/>
</dbReference>
<evidence type="ECO:0000256" key="4">
    <source>
        <dbReference type="PROSITE-ProRule" id="PRU00810"/>
    </source>
</evidence>
<dbReference type="GO" id="GO:0005634">
    <property type="term" value="C:nucleus"/>
    <property type="evidence" value="ECO:0007669"/>
    <property type="project" value="UniProtKB-SubCell"/>
</dbReference>
<keyword evidence="3 4" id="KW-0539">Nucleus</keyword>
<dbReference type="FunFam" id="1.20.1160.11:FF:000001">
    <property type="entry name" value="Paired amphipathic helix protein Sin3"/>
    <property type="match status" value="1"/>
</dbReference>
<dbReference type="InterPro" id="IPR029753">
    <property type="entry name" value="D-isomer_DH_CS"/>
</dbReference>
<dbReference type="InterPro" id="IPR036291">
    <property type="entry name" value="NAD(P)-bd_dom_sf"/>
</dbReference>
<dbReference type="InterPro" id="IPR050223">
    <property type="entry name" value="D-isomer_2-hydroxyacid_DH"/>
</dbReference>
<feature type="region of interest" description="Disordered" evidence="5">
    <location>
        <begin position="110"/>
        <end position="147"/>
    </location>
</feature>
<dbReference type="GO" id="GO:0006355">
    <property type="term" value="P:regulation of DNA-templated transcription"/>
    <property type="evidence" value="ECO:0007669"/>
    <property type="project" value="InterPro"/>
</dbReference>
<evidence type="ECO:0000259" key="7">
    <source>
        <dbReference type="Pfam" id="PF02826"/>
    </source>
</evidence>
<dbReference type="GO" id="GO:0051287">
    <property type="term" value="F:NAD binding"/>
    <property type="evidence" value="ECO:0007669"/>
    <property type="project" value="InterPro"/>
</dbReference>
<dbReference type="PANTHER" id="PTHR10996">
    <property type="entry name" value="2-HYDROXYACID DEHYDROGENASE-RELATED"/>
    <property type="match status" value="1"/>
</dbReference>
<evidence type="ECO:0000256" key="1">
    <source>
        <dbReference type="ARBA" id="ARBA00004123"/>
    </source>
</evidence>
<dbReference type="Pfam" id="PF02671">
    <property type="entry name" value="PAH"/>
    <property type="match status" value="1"/>
</dbReference>
<comment type="subcellular location">
    <subcellularLocation>
        <location evidence="1 4">Nucleus</location>
    </subcellularLocation>
</comment>
<dbReference type="InterPro" id="IPR006140">
    <property type="entry name" value="D-isomer_DH_NAD-bd"/>
</dbReference>
<dbReference type="Pfam" id="PF00389">
    <property type="entry name" value="2-Hacid_dh"/>
    <property type="match status" value="1"/>
</dbReference>
<evidence type="ECO:0000256" key="5">
    <source>
        <dbReference type="SAM" id="MobiDB-lite"/>
    </source>
</evidence>
<feature type="compositionally biased region" description="Acidic residues" evidence="5">
    <location>
        <begin position="115"/>
        <end position="126"/>
    </location>
</feature>
<evidence type="ECO:0000256" key="3">
    <source>
        <dbReference type="ARBA" id="ARBA00023242"/>
    </source>
</evidence>
<evidence type="ECO:0000259" key="6">
    <source>
        <dbReference type="Pfam" id="PF00389"/>
    </source>
</evidence>
<dbReference type="SUPFAM" id="SSF51735">
    <property type="entry name" value="NAD(P)-binding Rossmann-fold domains"/>
    <property type="match status" value="1"/>
</dbReference>
<dbReference type="SUPFAM" id="SSF47762">
    <property type="entry name" value="PAH2 domain"/>
    <property type="match status" value="2"/>
</dbReference>
<name>A0AAD5VK17_9AGAR</name>
<feature type="compositionally biased region" description="Low complexity" evidence="5">
    <location>
        <begin position="127"/>
        <end position="144"/>
    </location>
</feature>
<evidence type="ECO:0008006" key="10">
    <source>
        <dbReference type="Google" id="ProtNLM"/>
    </source>
</evidence>
<dbReference type="Proteomes" id="UP001213000">
    <property type="component" value="Unassembled WGS sequence"/>
</dbReference>
<evidence type="ECO:0000256" key="2">
    <source>
        <dbReference type="ARBA" id="ARBA00023002"/>
    </source>
</evidence>
<dbReference type="GO" id="GO:0030267">
    <property type="term" value="F:glyoxylate reductase (NADPH) activity"/>
    <property type="evidence" value="ECO:0007669"/>
    <property type="project" value="TreeGrafter"/>
</dbReference>
<evidence type="ECO:0000313" key="8">
    <source>
        <dbReference type="EMBL" id="KAJ3561955.1"/>
    </source>
</evidence>